<evidence type="ECO:0000256" key="3">
    <source>
        <dbReference type="ARBA" id="ARBA00022989"/>
    </source>
</evidence>
<keyword evidence="2 6" id="KW-0812">Transmembrane</keyword>
<feature type="transmembrane region" description="Helical" evidence="6">
    <location>
        <begin position="692"/>
        <end position="714"/>
    </location>
</feature>
<feature type="transmembrane region" description="Helical" evidence="6">
    <location>
        <begin position="803"/>
        <end position="826"/>
    </location>
</feature>
<organism evidence="8 9">
    <name type="scientific">Coprococcus catus</name>
    <dbReference type="NCBI Taxonomy" id="116085"/>
    <lineage>
        <taxon>Bacteria</taxon>
        <taxon>Bacillati</taxon>
        <taxon>Bacillota</taxon>
        <taxon>Clostridia</taxon>
        <taxon>Lachnospirales</taxon>
        <taxon>Lachnospiraceae</taxon>
        <taxon>Coprococcus</taxon>
    </lineage>
</organism>
<dbReference type="InterPro" id="IPR051328">
    <property type="entry name" value="T7SS_ABC-Transporter"/>
</dbReference>
<evidence type="ECO:0000313" key="8">
    <source>
        <dbReference type="EMBL" id="RGB74592.1"/>
    </source>
</evidence>
<dbReference type="PANTHER" id="PTHR43077:SF10">
    <property type="entry name" value="TRANSPORT PERMEASE PROTEIN"/>
    <property type="match status" value="1"/>
</dbReference>
<dbReference type="InterPro" id="IPR017500">
    <property type="entry name" value="Phage_infect_YhgE_N"/>
</dbReference>
<evidence type="ECO:0000259" key="7">
    <source>
        <dbReference type="Pfam" id="PF12698"/>
    </source>
</evidence>
<evidence type="ECO:0000256" key="5">
    <source>
        <dbReference type="SAM" id="Coils"/>
    </source>
</evidence>
<name>A0A3E2TFL6_9FIRM</name>
<dbReference type="GO" id="GO:0016020">
    <property type="term" value="C:membrane"/>
    <property type="evidence" value="ECO:0007669"/>
    <property type="project" value="UniProtKB-SubCell"/>
</dbReference>
<evidence type="ECO:0000313" key="9">
    <source>
        <dbReference type="Proteomes" id="UP000260773"/>
    </source>
</evidence>
<feature type="coiled-coil region" evidence="5">
    <location>
        <begin position="191"/>
        <end position="218"/>
    </location>
</feature>
<dbReference type="InterPro" id="IPR017501">
    <property type="entry name" value="Phage_infect_YhgE_C"/>
</dbReference>
<feature type="transmembrane region" description="Helical" evidence="6">
    <location>
        <begin position="780"/>
        <end position="797"/>
    </location>
</feature>
<gene>
    <name evidence="8" type="ORF">DW070_14825</name>
</gene>
<keyword evidence="3 6" id="KW-1133">Transmembrane helix</keyword>
<comment type="caution">
    <text evidence="8">The sequence shown here is derived from an EMBL/GenBank/DDBJ whole genome shotgun (WGS) entry which is preliminary data.</text>
</comment>
<feature type="transmembrane region" description="Helical" evidence="6">
    <location>
        <begin position="574"/>
        <end position="595"/>
    </location>
</feature>
<keyword evidence="5" id="KW-0175">Coiled coil</keyword>
<dbReference type="NCBIfam" id="TIGR03062">
    <property type="entry name" value="pip_yhgE_Cterm"/>
    <property type="match status" value="1"/>
</dbReference>
<feature type="transmembrane region" description="Helical" evidence="6">
    <location>
        <begin position="635"/>
        <end position="653"/>
    </location>
</feature>
<dbReference type="Pfam" id="PF12698">
    <property type="entry name" value="ABC2_membrane_3"/>
    <property type="match status" value="2"/>
</dbReference>
<comment type="subcellular location">
    <subcellularLocation>
        <location evidence="1">Membrane</location>
        <topology evidence="1">Multi-pass membrane protein</topology>
    </subcellularLocation>
</comment>
<feature type="transmembrane region" description="Helical" evidence="6">
    <location>
        <begin position="607"/>
        <end position="628"/>
    </location>
</feature>
<evidence type="ECO:0000256" key="2">
    <source>
        <dbReference type="ARBA" id="ARBA00022692"/>
    </source>
</evidence>
<dbReference type="NCBIfam" id="TIGR03061">
    <property type="entry name" value="pip_yhgE_Nterm"/>
    <property type="match status" value="1"/>
</dbReference>
<feature type="transmembrane region" description="Helical" evidence="6">
    <location>
        <begin position="20"/>
        <end position="38"/>
    </location>
</feature>
<dbReference type="Gene3D" id="3.40.1710.10">
    <property type="entry name" value="abc type-2 transporter like domain"/>
    <property type="match status" value="1"/>
</dbReference>
<reference evidence="8 9" key="1">
    <citation type="submission" date="2018-08" db="EMBL/GenBank/DDBJ databases">
        <title>A genome reference for cultivated species of the human gut microbiota.</title>
        <authorList>
            <person name="Zou Y."/>
            <person name="Xue W."/>
            <person name="Luo G."/>
        </authorList>
    </citation>
    <scope>NUCLEOTIDE SEQUENCE [LARGE SCALE GENOMIC DNA]</scope>
    <source>
        <strain evidence="8 9">AF45-17</strain>
    </source>
</reference>
<evidence type="ECO:0000256" key="4">
    <source>
        <dbReference type="ARBA" id="ARBA00023136"/>
    </source>
</evidence>
<accession>A0A3E2TFL6</accession>
<feature type="transmembrane region" description="Helical" evidence="6">
    <location>
        <begin position="534"/>
        <end position="553"/>
    </location>
</feature>
<dbReference type="InterPro" id="IPR013525">
    <property type="entry name" value="ABC2_TM"/>
</dbReference>
<protein>
    <submittedName>
        <fullName evidence="8">DUF3533 domain-containing protein</fullName>
    </submittedName>
</protein>
<dbReference type="GO" id="GO:0140359">
    <property type="term" value="F:ABC-type transporter activity"/>
    <property type="evidence" value="ECO:0007669"/>
    <property type="project" value="InterPro"/>
</dbReference>
<dbReference type="Proteomes" id="UP000260773">
    <property type="component" value="Unassembled WGS sequence"/>
</dbReference>
<proteinExistence type="predicted"/>
<feature type="domain" description="ABC-2 type transporter transmembrane" evidence="7">
    <location>
        <begin position="473"/>
        <end position="697"/>
    </location>
</feature>
<evidence type="ECO:0000256" key="1">
    <source>
        <dbReference type="ARBA" id="ARBA00004141"/>
    </source>
</evidence>
<evidence type="ECO:0000256" key="6">
    <source>
        <dbReference type="SAM" id="Phobius"/>
    </source>
</evidence>
<dbReference type="AlphaFoldDB" id="A0A3E2TFL6"/>
<feature type="domain" description="ABC-2 type transporter transmembrane" evidence="7">
    <location>
        <begin position="30"/>
        <end position="166"/>
    </location>
</feature>
<keyword evidence="4 6" id="KW-0472">Membrane</keyword>
<dbReference type="PANTHER" id="PTHR43077">
    <property type="entry name" value="TRANSPORT PERMEASE YVFS-RELATED"/>
    <property type="match status" value="1"/>
</dbReference>
<sequence>MRNAFRIFRRDLKRILRNPAALLVIIGVSIIPSLYAWFNIVANIDPYANTSGIKVAVANNDQEASSNGLSINAGDEIITNLKENDQLGWTFVSEDEAVEGVRSGKYYAAIVIPDNFSESLLSVLSGKLNTPELEYYINEKANAIAPKITSTGASTIQSQINSTFSSVAAESVSDVVKNSVTDVADAVGNVNTDINEMLKKADANIQAYEDLLDKFNNSSDSTKDLISDAQKAAGSLDDAAASGASALDDADTIIQNTRTAAGDFSAILSWSLSNGELLLNQAHSSASEGLTELEAKAGKINTTVGDALDSANSVVSLNGEILDNMQDLVNHVADEVDGQIANDIIDRLNSNIASLQEQNNKNQKLIDSLTVGNNSISDAISTTSATREQLSGIASDSIGNIHAFRISMAQNVIPELDKTLDTFSSLTGELSGLLNGVPTASEQFQSVFDQLDTSLADIRDALSGTTSALTSVSGKLNDIQSDMNALVSSDTYNKLLKLEDIDADQISEFMASPVELDTETYFAVKNYGSSMIPFYSNLAIWVGGIVLIAIIKMEVDRDKSMKNYTASEMYMGRWLLYVVIGVIQGFIVCLGDTLLPGAQVVHPARMVILGMILSFVYVNIIYALSISFKHIGKALCVILVILQIPGSSGTYPIEMTPAFFQNLHPFLPFAYGVGAMRECVAGVYGHVYEKDILILLLCYVPISLLIGLGLRPALAGLNRLFDRKLSETEFMICEEPDETLSRHEQLRMLLKASLSVDNLREETAAKAQAFEGNYKKMVRFGFLAIIIIPLIFLVLMFSLESKIVFLVLWILSIIIIAVWLIVVEFIHNNLQEQQKIAGMSFDEMLEKFRGKEKE</sequence>
<dbReference type="EMBL" id="QVEP01000053">
    <property type="protein sequence ID" value="RGB74592.1"/>
    <property type="molecule type" value="Genomic_DNA"/>
</dbReference>